<accession>A0AAW1VYN3</accession>
<protein>
    <submittedName>
        <fullName evidence="2">Uncharacterized protein</fullName>
    </submittedName>
</protein>
<dbReference type="Proteomes" id="UP001457282">
    <property type="component" value="Unassembled WGS sequence"/>
</dbReference>
<name>A0AAW1VYN3_RUBAR</name>
<feature type="region of interest" description="Disordered" evidence="1">
    <location>
        <begin position="54"/>
        <end position="77"/>
    </location>
</feature>
<proteinExistence type="predicted"/>
<dbReference type="EMBL" id="JBEDUW010000007">
    <property type="protein sequence ID" value="KAK9912192.1"/>
    <property type="molecule type" value="Genomic_DNA"/>
</dbReference>
<dbReference type="AlphaFoldDB" id="A0AAW1VYN3"/>
<gene>
    <name evidence="2" type="ORF">M0R45_036064</name>
</gene>
<evidence type="ECO:0000313" key="2">
    <source>
        <dbReference type="EMBL" id="KAK9912192.1"/>
    </source>
</evidence>
<evidence type="ECO:0000256" key="1">
    <source>
        <dbReference type="SAM" id="MobiDB-lite"/>
    </source>
</evidence>
<comment type="caution">
    <text evidence="2">The sequence shown here is derived from an EMBL/GenBank/DDBJ whole genome shotgun (WGS) entry which is preliminary data.</text>
</comment>
<reference evidence="2 3" key="1">
    <citation type="journal article" date="2023" name="G3 (Bethesda)">
        <title>A chromosome-length genome assembly and annotation of blackberry (Rubus argutus, cv. 'Hillquist').</title>
        <authorList>
            <person name="Bruna T."/>
            <person name="Aryal R."/>
            <person name="Dudchenko O."/>
            <person name="Sargent D.J."/>
            <person name="Mead D."/>
            <person name="Buti M."/>
            <person name="Cavallini A."/>
            <person name="Hytonen T."/>
            <person name="Andres J."/>
            <person name="Pham M."/>
            <person name="Weisz D."/>
            <person name="Mascagni F."/>
            <person name="Usai G."/>
            <person name="Natali L."/>
            <person name="Bassil N."/>
            <person name="Fernandez G.E."/>
            <person name="Lomsadze A."/>
            <person name="Armour M."/>
            <person name="Olukolu B."/>
            <person name="Poorten T."/>
            <person name="Britton C."/>
            <person name="Davik J."/>
            <person name="Ashrafi H."/>
            <person name="Aiden E.L."/>
            <person name="Borodovsky M."/>
            <person name="Worthington M."/>
        </authorList>
    </citation>
    <scope>NUCLEOTIDE SEQUENCE [LARGE SCALE GENOMIC DNA]</scope>
    <source>
        <strain evidence="2">PI 553951</strain>
    </source>
</reference>
<organism evidence="2 3">
    <name type="scientific">Rubus argutus</name>
    <name type="common">Southern blackberry</name>
    <dbReference type="NCBI Taxonomy" id="59490"/>
    <lineage>
        <taxon>Eukaryota</taxon>
        <taxon>Viridiplantae</taxon>
        <taxon>Streptophyta</taxon>
        <taxon>Embryophyta</taxon>
        <taxon>Tracheophyta</taxon>
        <taxon>Spermatophyta</taxon>
        <taxon>Magnoliopsida</taxon>
        <taxon>eudicotyledons</taxon>
        <taxon>Gunneridae</taxon>
        <taxon>Pentapetalae</taxon>
        <taxon>rosids</taxon>
        <taxon>fabids</taxon>
        <taxon>Rosales</taxon>
        <taxon>Rosaceae</taxon>
        <taxon>Rosoideae</taxon>
        <taxon>Rosoideae incertae sedis</taxon>
        <taxon>Rubus</taxon>
    </lineage>
</organism>
<sequence length="99" mass="10122">MEPNPCSPAASLRAQTTFDHHRADRTVQSSPVRPAHNHAISASVASSCAVAVPCSSSPSPPPSALSPHSAQKPSLPSPTCAVLAVTTSCTPTPPPAHRR</sequence>
<feature type="region of interest" description="Disordered" evidence="1">
    <location>
        <begin position="18"/>
        <end position="38"/>
    </location>
</feature>
<keyword evidence="3" id="KW-1185">Reference proteome</keyword>
<evidence type="ECO:0000313" key="3">
    <source>
        <dbReference type="Proteomes" id="UP001457282"/>
    </source>
</evidence>